<reference evidence="1" key="1">
    <citation type="submission" date="2020-06" db="EMBL/GenBank/DDBJ databases">
        <authorList>
            <consortium name="Plant Systems Biology data submission"/>
        </authorList>
    </citation>
    <scope>NUCLEOTIDE SEQUENCE</scope>
    <source>
        <strain evidence="1">D6</strain>
    </source>
</reference>
<accession>A0A9N8EDM1</accession>
<protein>
    <recommendedName>
        <fullName evidence="3">DDE Tnp4 domain-containing protein</fullName>
    </recommendedName>
</protein>
<name>A0A9N8EDM1_9STRA</name>
<organism evidence="1 2">
    <name type="scientific">Seminavis robusta</name>
    <dbReference type="NCBI Taxonomy" id="568900"/>
    <lineage>
        <taxon>Eukaryota</taxon>
        <taxon>Sar</taxon>
        <taxon>Stramenopiles</taxon>
        <taxon>Ochrophyta</taxon>
        <taxon>Bacillariophyta</taxon>
        <taxon>Bacillariophyceae</taxon>
        <taxon>Bacillariophycidae</taxon>
        <taxon>Naviculales</taxon>
        <taxon>Naviculaceae</taxon>
        <taxon>Seminavis</taxon>
    </lineage>
</organism>
<dbReference type="Proteomes" id="UP001153069">
    <property type="component" value="Unassembled WGS sequence"/>
</dbReference>
<evidence type="ECO:0000313" key="2">
    <source>
        <dbReference type="Proteomes" id="UP001153069"/>
    </source>
</evidence>
<keyword evidence="2" id="KW-1185">Reference proteome</keyword>
<proteinExistence type="predicted"/>
<evidence type="ECO:0008006" key="3">
    <source>
        <dbReference type="Google" id="ProtNLM"/>
    </source>
</evidence>
<dbReference type="AlphaFoldDB" id="A0A9N8EDM1"/>
<gene>
    <name evidence="1" type="ORF">SEMRO_996_G229350.1</name>
</gene>
<comment type="caution">
    <text evidence="1">The sequence shown here is derived from an EMBL/GenBank/DDBJ whole genome shotgun (WGS) entry which is preliminary data.</text>
</comment>
<evidence type="ECO:0000313" key="1">
    <source>
        <dbReference type="EMBL" id="CAB9519197.1"/>
    </source>
</evidence>
<dbReference type="EMBL" id="CAICTM010000994">
    <property type="protein sequence ID" value="CAB9519197.1"/>
    <property type="molecule type" value="Genomic_DNA"/>
</dbReference>
<sequence length="309" mass="35696">MAEESLKMTPAEFLAIGLDITRGKNHWEYLKEGANQERFRKAFGAATLTCSQMWNDLVIRGEVTKSMPTRYFLLALRYLNTNDTQDDLMILFKIGSKHTIKTWTDAFVRKIQLLLKDKTISWEQADEGFIFFMTVDGTHCRIEEPRPFSKDWSSHKFGGKAALNYEVGLSIHKAKLVWLYGPTPPGKHNDLEVARLKLFPTMRVYNEQHSKEPGLRILADGIFQVKAEEDIVSTNNEFDPKELSKFKDRAQSRQEEFNNLLKKWKVLDTVFRYEQGTDFQDQHKACFEAVTAIVCYSLNNNTSSLFVSD</sequence>